<organism evidence="1 2">
    <name type="scientific">Cystobacter fuscus</name>
    <dbReference type="NCBI Taxonomy" id="43"/>
    <lineage>
        <taxon>Bacteria</taxon>
        <taxon>Pseudomonadati</taxon>
        <taxon>Myxococcota</taxon>
        <taxon>Myxococcia</taxon>
        <taxon>Myxococcales</taxon>
        <taxon>Cystobacterineae</taxon>
        <taxon>Archangiaceae</taxon>
        <taxon>Cystobacter</taxon>
    </lineage>
</organism>
<gene>
    <name evidence="1" type="ORF">CYFUS_001698</name>
</gene>
<sequence length="57" mass="6163">MELHQAVTALAAFFGSYLGQRHAAAALAPALDALARRVSRLERYAARVSRLLARGAR</sequence>
<evidence type="ECO:0000313" key="2">
    <source>
        <dbReference type="Proteomes" id="UP000217257"/>
    </source>
</evidence>
<proteinExistence type="predicted"/>
<accession>A0A250IX32</accession>
<dbReference type="Proteomes" id="UP000217257">
    <property type="component" value="Chromosome"/>
</dbReference>
<reference evidence="1 2" key="1">
    <citation type="submission" date="2017-06" db="EMBL/GenBank/DDBJ databases">
        <title>Sequencing and comparative analysis of myxobacterial genomes.</title>
        <authorList>
            <person name="Rupp O."/>
            <person name="Goesmann A."/>
            <person name="Sogaard-Andersen L."/>
        </authorList>
    </citation>
    <scope>NUCLEOTIDE SEQUENCE [LARGE SCALE GENOMIC DNA]</scope>
    <source>
        <strain evidence="1 2">DSM 52655</strain>
    </source>
</reference>
<name>A0A250IX32_9BACT</name>
<evidence type="ECO:0000313" key="1">
    <source>
        <dbReference type="EMBL" id="ATB36284.1"/>
    </source>
</evidence>
<dbReference type="EMBL" id="CP022098">
    <property type="protein sequence ID" value="ATB36284.1"/>
    <property type="molecule type" value="Genomic_DNA"/>
</dbReference>
<dbReference type="KEGG" id="cfus:CYFUS_001698"/>
<dbReference type="AlphaFoldDB" id="A0A250IX32"/>
<protein>
    <submittedName>
        <fullName evidence="1">Uncharacterized protein</fullName>
    </submittedName>
</protein>